<name>K6X0W6_9ACTN</name>
<accession>K6X0W6</accession>
<reference evidence="2 3" key="1">
    <citation type="submission" date="2012-08" db="EMBL/GenBank/DDBJ databases">
        <title>Whole genome shotgun sequence of Gordonia rhizosphera NBRC 16068.</title>
        <authorList>
            <person name="Takarada H."/>
            <person name="Isaki S."/>
            <person name="Hosoyama A."/>
            <person name="Tsuchikane K."/>
            <person name="Katsumata H."/>
            <person name="Baba S."/>
            <person name="Ohji S."/>
            <person name="Yamazaki S."/>
            <person name="Fujita N."/>
        </authorList>
    </citation>
    <scope>NUCLEOTIDE SEQUENCE [LARGE SCALE GENOMIC DNA]</scope>
    <source>
        <strain evidence="2 3">NBRC 16068</strain>
    </source>
</reference>
<feature type="region of interest" description="Disordered" evidence="1">
    <location>
        <begin position="1"/>
        <end position="22"/>
    </location>
</feature>
<dbReference type="STRING" id="1108045.GORHZ_180_00030"/>
<evidence type="ECO:0000313" key="3">
    <source>
        <dbReference type="Proteomes" id="UP000008363"/>
    </source>
</evidence>
<dbReference type="AlphaFoldDB" id="K6X0W6"/>
<gene>
    <name evidence="2" type="ORF">GORHZ_180_00030</name>
</gene>
<feature type="compositionally biased region" description="Basic and acidic residues" evidence="1">
    <location>
        <begin position="1"/>
        <end position="18"/>
    </location>
</feature>
<dbReference type="EMBL" id="BAHC01000180">
    <property type="protein sequence ID" value="GAB92444.1"/>
    <property type="molecule type" value="Genomic_DNA"/>
</dbReference>
<organism evidence="2 3">
    <name type="scientific">Gordonia rhizosphera NBRC 16068</name>
    <dbReference type="NCBI Taxonomy" id="1108045"/>
    <lineage>
        <taxon>Bacteria</taxon>
        <taxon>Bacillati</taxon>
        <taxon>Actinomycetota</taxon>
        <taxon>Actinomycetes</taxon>
        <taxon>Mycobacteriales</taxon>
        <taxon>Gordoniaceae</taxon>
        <taxon>Gordonia</taxon>
    </lineage>
</organism>
<sequence>MRRVRHMESDERRRDDSTSRAAVVVEKSDVVVTPSSREGDVPSPDPVCYLQRGQVAPDDDPHRYFSSAEQATAEQLEALYPSIRLVSIDAMDGVYGKAADALAGGRAVELKRIAGTAQPVTAAVKQVRRALGQTNDLVVVDAREALLSREEALRALTLSAARYGATVSEILIIYSAEADVAAVGWAREQ</sequence>
<dbReference type="Proteomes" id="UP000008363">
    <property type="component" value="Unassembled WGS sequence"/>
</dbReference>
<evidence type="ECO:0000256" key="1">
    <source>
        <dbReference type="SAM" id="MobiDB-lite"/>
    </source>
</evidence>
<keyword evidence="3" id="KW-1185">Reference proteome</keyword>
<evidence type="ECO:0000313" key="2">
    <source>
        <dbReference type="EMBL" id="GAB92444.1"/>
    </source>
</evidence>
<proteinExistence type="predicted"/>
<comment type="caution">
    <text evidence="2">The sequence shown here is derived from an EMBL/GenBank/DDBJ whole genome shotgun (WGS) entry which is preliminary data.</text>
</comment>
<protein>
    <submittedName>
        <fullName evidence="2">Uncharacterized protein</fullName>
    </submittedName>
</protein>